<dbReference type="NCBIfam" id="TIGR02246">
    <property type="entry name" value="SgcJ/EcaC family oxidoreductase"/>
    <property type="match status" value="1"/>
</dbReference>
<dbReference type="AlphaFoldDB" id="A0A7T7I7F3"/>
<dbReference type="Gene3D" id="3.10.450.50">
    <property type="match status" value="1"/>
</dbReference>
<dbReference type="InterPro" id="IPR013543">
    <property type="entry name" value="Ca/CaM-dep_prot_kinase-assoc"/>
</dbReference>
<dbReference type="PIRSF" id="PIRSF028470">
    <property type="entry name" value="UCP028470"/>
    <property type="match status" value="1"/>
</dbReference>
<dbReference type="EMBL" id="CP066831">
    <property type="protein sequence ID" value="QQM42429.1"/>
    <property type="molecule type" value="Genomic_DNA"/>
</dbReference>
<dbReference type="InterPro" id="IPR032710">
    <property type="entry name" value="NTF2-like_dom_sf"/>
</dbReference>
<sequence>MQRHIRTRAAVVTVALVAAGAVTVGVSQAAPEHRSKPAAGQAAAKPTKKQIAALFDGWNKALQTGDSKKVAARYASDAVLLPTASPKIRTNHAEIVDYFDHFLLNKPKGEKIRSVINVLDSNSAIDAGLYVFQLTDPKTGEKKDVEARYTYEYEKRGGKWLIVNHHSSVLPAAS</sequence>
<evidence type="ECO:0000259" key="2">
    <source>
        <dbReference type="Pfam" id="PF08332"/>
    </source>
</evidence>
<dbReference type="GO" id="GO:0005516">
    <property type="term" value="F:calmodulin binding"/>
    <property type="evidence" value="ECO:0007669"/>
    <property type="project" value="InterPro"/>
</dbReference>
<proteinExistence type="predicted"/>
<dbReference type="InterPro" id="IPR016887">
    <property type="entry name" value="UCP028470_steroid_isom-rel"/>
</dbReference>
<feature type="domain" description="Calcium/calmodulin-dependent protein kinase II association-domain" evidence="2">
    <location>
        <begin position="48"/>
        <end position="170"/>
    </location>
</feature>
<organism evidence="3 4">
    <name type="scientific">Streptomyces liliifuscus</name>
    <dbReference type="NCBI Taxonomy" id="2797636"/>
    <lineage>
        <taxon>Bacteria</taxon>
        <taxon>Bacillati</taxon>
        <taxon>Actinomycetota</taxon>
        <taxon>Actinomycetes</taxon>
        <taxon>Kitasatosporales</taxon>
        <taxon>Streptomycetaceae</taxon>
        <taxon>Streptomyces</taxon>
    </lineage>
</organism>
<dbReference type="Proteomes" id="UP000595636">
    <property type="component" value="Chromosome"/>
</dbReference>
<feature type="chain" id="PRO_5032746625" evidence="1">
    <location>
        <begin position="30"/>
        <end position="174"/>
    </location>
</feature>
<evidence type="ECO:0000313" key="3">
    <source>
        <dbReference type="EMBL" id="QQM42429.1"/>
    </source>
</evidence>
<keyword evidence="1" id="KW-0732">Signal</keyword>
<dbReference type="KEGG" id="slf:JEQ17_25370"/>
<evidence type="ECO:0000313" key="4">
    <source>
        <dbReference type="Proteomes" id="UP000595636"/>
    </source>
</evidence>
<evidence type="ECO:0000256" key="1">
    <source>
        <dbReference type="SAM" id="SignalP"/>
    </source>
</evidence>
<dbReference type="SUPFAM" id="SSF54427">
    <property type="entry name" value="NTF2-like"/>
    <property type="match status" value="1"/>
</dbReference>
<keyword evidence="4" id="KW-1185">Reference proteome</keyword>
<protein>
    <submittedName>
        <fullName evidence="3">SgcJ/EcaC family oxidoreductase</fullName>
    </submittedName>
</protein>
<reference evidence="3 4" key="1">
    <citation type="submission" date="2020-12" db="EMBL/GenBank/DDBJ databases">
        <title>A novel species.</title>
        <authorList>
            <person name="Li K."/>
        </authorList>
    </citation>
    <scope>NUCLEOTIDE SEQUENCE [LARGE SCALE GENOMIC DNA]</scope>
    <source>
        <strain evidence="3 4">ZYC-3</strain>
    </source>
</reference>
<name>A0A7T7I7F3_9ACTN</name>
<dbReference type="Pfam" id="PF08332">
    <property type="entry name" value="CaMKII_AD"/>
    <property type="match status" value="1"/>
</dbReference>
<dbReference type="InterPro" id="IPR011944">
    <property type="entry name" value="Steroid_delta5-4_isomerase"/>
</dbReference>
<dbReference type="RefSeq" id="WP_200397352.1">
    <property type="nucleotide sequence ID" value="NZ_CP066831.1"/>
</dbReference>
<dbReference type="GO" id="GO:0004683">
    <property type="term" value="F:calcium/calmodulin-dependent protein kinase activity"/>
    <property type="evidence" value="ECO:0007669"/>
    <property type="project" value="InterPro"/>
</dbReference>
<accession>A0A7T7I7F3</accession>
<gene>
    <name evidence="3" type="ORF">JEQ17_25370</name>
</gene>
<feature type="signal peptide" evidence="1">
    <location>
        <begin position="1"/>
        <end position="29"/>
    </location>
</feature>